<dbReference type="InterPro" id="IPR046864">
    <property type="entry name" value="VasX_N"/>
</dbReference>
<feature type="transmembrane region" description="Helical" evidence="1">
    <location>
        <begin position="854"/>
        <end position="880"/>
    </location>
</feature>
<feature type="domain" description="Toxin VasX N-terminal region" evidence="2">
    <location>
        <begin position="89"/>
        <end position="230"/>
    </location>
</feature>
<dbReference type="RefSeq" id="WP_272654284.1">
    <property type="nucleotide sequence ID" value="NZ_CP085083.1"/>
</dbReference>
<proteinExistence type="predicted"/>
<feature type="transmembrane region" description="Helical" evidence="1">
    <location>
        <begin position="807"/>
        <end position="833"/>
    </location>
</feature>
<organism evidence="3 4">
    <name type="scientific">Acinetobacter vivianii</name>
    <dbReference type="NCBI Taxonomy" id="1776742"/>
    <lineage>
        <taxon>Bacteria</taxon>
        <taxon>Pseudomonadati</taxon>
        <taxon>Pseudomonadota</taxon>
        <taxon>Gammaproteobacteria</taxon>
        <taxon>Moraxellales</taxon>
        <taxon>Moraxellaceae</taxon>
        <taxon>Acinetobacter</taxon>
    </lineage>
</organism>
<keyword evidence="1" id="KW-0812">Transmembrane</keyword>
<gene>
    <name evidence="3" type="ORF">LF296_10445</name>
</gene>
<dbReference type="AlphaFoldDB" id="A0AAJ6NG58"/>
<reference evidence="3" key="1">
    <citation type="journal article" date="2022" name="Front Environ Sci">
        <title>Complete genome sequence analysis of a novel alkane-degrading bacterial strain, Acinetobacter vivianii KJ-1, and its diesel degradation ability.</title>
        <authorList>
            <person name="Zhang Y."/>
            <person name="Song F."/>
            <person name="Wang J."/>
            <person name="Zhao Q."/>
            <person name="Zheng L."/>
            <person name="Wang Z."/>
            <person name="Zhang X."/>
            <person name="Gao Y."/>
            <person name="Chen G."/>
            <person name="Huang Y."/>
        </authorList>
    </citation>
    <scope>NUCLEOTIDE SEQUENCE</scope>
    <source>
        <strain evidence="3">KJ-1</strain>
    </source>
</reference>
<evidence type="ECO:0000259" key="2">
    <source>
        <dbReference type="Pfam" id="PF20249"/>
    </source>
</evidence>
<accession>A0AAJ6NG58</accession>
<name>A0AAJ6NG58_9GAMM</name>
<dbReference type="CDD" id="cd20707">
    <property type="entry name" value="MIX_III"/>
    <property type="match status" value="1"/>
</dbReference>
<dbReference type="NCBIfam" id="NF041559">
    <property type="entry name" value="BTH_I2691_fam"/>
    <property type="match status" value="1"/>
</dbReference>
<evidence type="ECO:0000256" key="1">
    <source>
        <dbReference type="SAM" id="Phobius"/>
    </source>
</evidence>
<protein>
    <recommendedName>
        <fullName evidence="2">Toxin VasX N-terminal region domain-containing protein</fullName>
    </recommendedName>
</protein>
<dbReference type="Proteomes" id="UP001199528">
    <property type="component" value="Chromosome"/>
</dbReference>
<sequence>MTTNEKIKLKNPNTANSKFGEVLKQQKQQQAQTLKLGQAKPVGDMRIPTVAKDVNKKIEESEIAKSAKQATAANVQNNSAGQAQKECSNFCRKTGFNILPLRYTVVRGTVPALPATLGKNVKEIQLSHFKYAVEMIDTGYIYRLVKRASGALEWAGYLVTPKGHLSYFPVGKEAPKSVPEFACKGAGHNFNSSVISVESNPKDEAKIAYIIHTHVPMSKSKLSEYEKNAEKFVSEGKWQKVLISAGSTQEHCIAAGQFKTTVYNIKSFGENRIDATLNKFKNEPKSLACMALYDPVGITRKLNSLRNSEFKSVMEYLAKKDDLFSNEHKLHSSQCIDSIKVCLENKLLNERNQFNTQMTKDLALYTLMDELPKNLTDADDITYELEKIYKRKSKEEQERLLRQVQQRQQPSKGIFNQDMGTLSKDQGKKIWNEKYKINLDVDAKSKFDTTVNELIEKGLKGARAVADDHIKWLLSKAVINALHAYDDKVQVPYGNIFYVHAMDMINGMSGVPSGQALLETWLGVEKIAKENIYMRAICYNQESLKNKYNTAAPSIIDISWDDGQNATKTVIAAFVAADKAWQEWAADKTNNGYMLHGQKFSLLKTFYWMSELTQSAVKWSMKYTPGSEFAKKLGRLTFYTFAHSGALVENVPKNSLYYLIPVQTLTGRIKLTPEMVQNNWKKYSSAATNPSKAAKQIDRIIANSSPSAGLRVSGVVAIFELINFGTQVSKFNNDPSVDNALSYMSGMMATTAAILEVGSSSMEKFSFAERAAYIAKCGASFAIAGAIVSFIIDVKGSVKAKNEGNPYAIVLSGLKVFNSLFTFGVGFNALLNLPLMRNSSLYYSIDRYMLGRAFLSISAIRVGAILSVAGIALVVLEIYLKNYVLDNAMQDWCQKCAFRLKTSAESPFKDIKEEEKEFNSAVVSV</sequence>
<dbReference type="InterPro" id="IPR048126">
    <property type="entry name" value="Toxin_VasX"/>
</dbReference>
<keyword evidence="1" id="KW-1133">Transmembrane helix</keyword>
<keyword evidence="1" id="KW-0472">Membrane</keyword>
<feature type="transmembrane region" description="Helical" evidence="1">
    <location>
        <begin position="771"/>
        <end position="792"/>
    </location>
</feature>
<dbReference type="Pfam" id="PF20249">
    <property type="entry name" value="VasX_N"/>
    <property type="match status" value="1"/>
</dbReference>
<reference evidence="3" key="2">
    <citation type="submission" date="2023-02" db="EMBL/GenBank/DDBJ databases">
        <authorList>
            <person name="Huang Y."/>
            <person name="Zhang Y."/>
            <person name="Zhang T."/>
            <person name="Wang J."/>
        </authorList>
    </citation>
    <scope>NUCLEOTIDE SEQUENCE</scope>
    <source>
        <strain evidence="3">KJ-1</strain>
    </source>
</reference>
<evidence type="ECO:0000313" key="3">
    <source>
        <dbReference type="EMBL" id="WDZ49757.1"/>
    </source>
</evidence>
<dbReference type="KEGG" id="aviv:LF296_10445"/>
<evidence type="ECO:0000313" key="4">
    <source>
        <dbReference type="Proteomes" id="UP001199528"/>
    </source>
</evidence>
<dbReference type="EMBL" id="CP085083">
    <property type="protein sequence ID" value="WDZ49757.1"/>
    <property type="molecule type" value="Genomic_DNA"/>
</dbReference>